<dbReference type="PANTHER" id="PTHR43792">
    <property type="entry name" value="GNAT FAMILY, PUTATIVE (AFU_ORTHOLOGUE AFUA_3G00765)-RELATED-RELATED"/>
    <property type="match status" value="1"/>
</dbReference>
<gene>
    <name evidence="2" type="ORF">Mal52_57230</name>
</gene>
<proteinExistence type="predicted"/>
<dbReference type="Gene3D" id="3.40.630.30">
    <property type="match status" value="1"/>
</dbReference>
<dbReference type="KEGG" id="sdyn:Mal52_57230"/>
<dbReference type="Proteomes" id="UP000319383">
    <property type="component" value="Chromosome"/>
</dbReference>
<name>A0A517ZXM1_9PLAN</name>
<evidence type="ECO:0000313" key="2">
    <source>
        <dbReference type="EMBL" id="QDU47195.1"/>
    </source>
</evidence>
<dbReference type="EMBL" id="CP036276">
    <property type="protein sequence ID" value="QDU47195.1"/>
    <property type="molecule type" value="Genomic_DNA"/>
</dbReference>
<dbReference type="InterPro" id="IPR051531">
    <property type="entry name" value="N-acetyltransferase"/>
</dbReference>
<dbReference type="InterPro" id="IPR000182">
    <property type="entry name" value="GNAT_dom"/>
</dbReference>
<dbReference type="GO" id="GO:0016747">
    <property type="term" value="F:acyltransferase activity, transferring groups other than amino-acyl groups"/>
    <property type="evidence" value="ECO:0007669"/>
    <property type="project" value="InterPro"/>
</dbReference>
<feature type="domain" description="N-acetyltransferase" evidence="1">
    <location>
        <begin position="10"/>
        <end position="169"/>
    </location>
</feature>
<evidence type="ECO:0000259" key="1">
    <source>
        <dbReference type="PROSITE" id="PS51186"/>
    </source>
</evidence>
<dbReference type="Pfam" id="PF13302">
    <property type="entry name" value="Acetyltransf_3"/>
    <property type="match status" value="1"/>
</dbReference>
<dbReference type="AlphaFoldDB" id="A0A517ZXM1"/>
<dbReference type="SUPFAM" id="SSF55729">
    <property type="entry name" value="Acyl-CoA N-acyltransferases (Nat)"/>
    <property type="match status" value="1"/>
</dbReference>
<organism evidence="2 3">
    <name type="scientific">Symmachiella dynata</name>
    <dbReference type="NCBI Taxonomy" id="2527995"/>
    <lineage>
        <taxon>Bacteria</taxon>
        <taxon>Pseudomonadati</taxon>
        <taxon>Planctomycetota</taxon>
        <taxon>Planctomycetia</taxon>
        <taxon>Planctomycetales</taxon>
        <taxon>Planctomycetaceae</taxon>
        <taxon>Symmachiella</taxon>
    </lineage>
</organism>
<dbReference type="PANTHER" id="PTHR43792:SF1">
    <property type="entry name" value="N-ACETYLTRANSFERASE DOMAIN-CONTAINING PROTEIN"/>
    <property type="match status" value="1"/>
</dbReference>
<accession>A0A517ZXM1</accession>
<dbReference type="PROSITE" id="PS51186">
    <property type="entry name" value="GNAT"/>
    <property type="match status" value="1"/>
</dbReference>
<protein>
    <recommendedName>
        <fullName evidence="1">N-acetyltransferase domain-containing protein</fullName>
    </recommendedName>
</protein>
<evidence type="ECO:0000313" key="3">
    <source>
        <dbReference type="Proteomes" id="UP000319383"/>
    </source>
</evidence>
<dbReference type="InterPro" id="IPR016181">
    <property type="entry name" value="Acyl_CoA_acyltransferase"/>
</dbReference>
<keyword evidence="3" id="KW-1185">Reference proteome</keyword>
<dbReference type="RefSeq" id="WP_145379928.1">
    <property type="nucleotide sequence ID" value="NZ_CP036276.1"/>
</dbReference>
<reference evidence="2 3" key="1">
    <citation type="submission" date="2019-02" db="EMBL/GenBank/DDBJ databases">
        <title>Deep-cultivation of Planctomycetes and their phenomic and genomic characterization uncovers novel biology.</title>
        <authorList>
            <person name="Wiegand S."/>
            <person name="Jogler M."/>
            <person name="Boedeker C."/>
            <person name="Pinto D."/>
            <person name="Vollmers J."/>
            <person name="Rivas-Marin E."/>
            <person name="Kohn T."/>
            <person name="Peeters S.H."/>
            <person name="Heuer A."/>
            <person name="Rast P."/>
            <person name="Oberbeckmann S."/>
            <person name="Bunk B."/>
            <person name="Jeske O."/>
            <person name="Meyerdierks A."/>
            <person name="Storesund J.E."/>
            <person name="Kallscheuer N."/>
            <person name="Luecker S."/>
            <person name="Lage O.M."/>
            <person name="Pohl T."/>
            <person name="Merkel B.J."/>
            <person name="Hornburger P."/>
            <person name="Mueller R.-W."/>
            <person name="Bruemmer F."/>
            <person name="Labrenz M."/>
            <person name="Spormann A.M."/>
            <person name="Op den Camp H."/>
            <person name="Overmann J."/>
            <person name="Amann R."/>
            <person name="Jetten M.S.M."/>
            <person name="Mascher T."/>
            <person name="Medema M.H."/>
            <person name="Devos D.P."/>
            <person name="Kaster A.-K."/>
            <person name="Ovreas L."/>
            <person name="Rohde M."/>
            <person name="Galperin M.Y."/>
            <person name="Jogler C."/>
        </authorList>
    </citation>
    <scope>NUCLEOTIDE SEQUENCE [LARGE SCALE GENOMIC DNA]</scope>
    <source>
        <strain evidence="2 3">Mal52</strain>
    </source>
</reference>
<sequence length="178" mass="20515">MNVILQTPRLSLREMSLDDLDFVASMLSNPEVMRYYPKCYTRSEAQAWIERQLMRYEQHGHGLWLVTENTTGEPVGQVGLVQQQIEATAETEVGYLIHRPFWRRGLGTEAARGCRDFAFQELGKKELIALIRPVNIPSQGVATNIGMSWKRRRVQHANLEHCVFTITRSEWQAELLIS</sequence>